<dbReference type="InterPro" id="IPR036390">
    <property type="entry name" value="WH_DNA-bd_sf"/>
</dbReference>
<evidence type="ECO:0000256" key="1">
    <source>
        <dbReference type="ARBA" id="ARBA00023015"/>
    </source>
</evidence>
<dbReference type="InterPro" id="IPR008920">
    <property type="entry name" value="TF_FadR/GntR_C"/>
</dbReference>
<keyword evidence="3" id="KW-0804">Transcription</keyword>
<feature type="domain" description="HTH gntR-type" evidence="4">
    <location>
        <begin position="9"/>
        <end position="77"/>
    </location>
</feature>
<evidence type="ECO:0000313" key="5">
    <source>
        <dbReference type="EMBL" id="SFG12387.1"/>
    </source>
</evidence>
<dbReference type="EMBL" id="FOOX01000002">
    <property type="protein sequence ID" value="SFG12387.1"/>
    <property type="molecule type" value="Genomic_DNA"/>
</dbReference>
<name>A0A1I2PEH6_9FIRM</name>
<evidence type="ECO:0000259" key="4">
    <source>
        <dbReference type="PROSITE" id="PS50949"/>
    </source>
</evidence>
<keyword evidence="1" id="KW-0805">Transcription regulation</keyword>
<sequence length="234" mass="26499">MEFKPIKTKKIYEVIIDQVKAMIGSGALQPGDRLMSERELAEKLQVGRSAVREAFRVMEAMGIIKIKPGEGTYISEQNVESLVNSFSPVLPADRKNVREFMELRRILEVEAAGLAAQRRSLDQLENIRLSLQQLQNDIEQGNLGGEADLRFHFTIAEASHNSFLLNLMNTVGDIMSRVLSATLHILYQNPANPPRIMREHWAIYDAIKNGDHEGARQAMLEHLTKAEDYLFNNI</sequence>
<dbReference type="SUPFAM" id="SSF48008">
    <property type="entry name" value="GntR ligand-binding domain-like"/>
    <property type="match status" value="1"/>
</dbReference>
<dbReference type="Gene3D" id="1.20.120.530">
    <property type="entry name" value="GntR ligand-binding domain-like"/>
    <property type="match status" value="1"/>
</dbReference>
<dbReference type="RefSeq" id="WP_092468871.1">
    <property type="nucleotide sequence ID" value="NZ_FOOX01000002.1"/>
</dbReference>
<proteinExistence type="predicted"/>
<dbReference type="InterPro" id="IPR036388">
    <property type="entry name" value="WH-like_DNA-bd_sf"/>
</dbReference>
<dbReference type="GO" id="GO:0003700">
    <property type="term" value="F:DNA-binding transcription factor activity"/>
    <property type="evidence" value="ECO:0007669"/>
    <property type="project" value="InterPro"/>
</dbReference>
<evidence type="ECO:0000313" key="6">
    <source>
        <dbReference type="Proteomes" id="UP000199337"/>
    </source>
</evidence>
<dbReference type="Proteomes" id="UP000199337">
    <property type="component" value="Unassembled WGS sequence"/>
</dbReference>
<dbReference type="InterPro" id="IPR000524">
    <property type="entry name" value="Tscrpt_reg_HTH_GntR"/>
</dbReference>
<dbReference type="PRINTS" id="PR00035">
    <property type="entry name" value="HTHGNTR"/>
</dbReference>
<reference evidence="6" key="1">
    <citation type="submission" date="2016-10" db="EMBL/GenBank/DDBJ databases">
        <authorList>
            <person name="Varghese N."/>
            <person name="Submissions S."/>
        </authorList>
    </citation>
    <scope>NUCLEOTIDE SEQUENCE [LARGE SCALE GENOMIC DNA]</scope>
    <source>
        <strain evidence="6">DSM 17038</strain>
    </source>
</reference>
<accession>A0A1I2PEH6</accession>
<dbReference type="OrthoDB" id="9799482at2"/>
<dbReference type="SMART" id="SM00895">
    <property type="entry name" value="FCD"/>
    <property type="match status" value="1"/>
</dbReference>
<dbReference type="STRING" id="341036.SAMN05660649_00770"/>
<evidence type="ECO:0000256" key="3">
    <source>
        <dbReference type="ARBA" id="ARBA00023163"/>
    </source>
</evidence>
<protein>
    <submittedName>
        <fullName evidence="5">Transcriptional regulator, GntR family</fullName>
    </submittedName>
</protein>
<dbReference type="InterPro" id="IPR011711">
    <property type="entry name" value="GntR_C"/>
</dbReference>
<dbReference type="PANTHER" id="PTHR43537">
    <property type="entry name" value="TRANSCRIPTIONAL REGULATOR, GNTR FAMILY"/>
    <property type="match status" value="1"/>
</dbReference>
<gene>
    <name evidence="5" type="ORF">SAMN05660649_00770</name>
</gene>
<dbReference type="AlphaFoldDB" id="A0A1I2PEH6"/>
<dbReference type="SUPFAM" id="SSF46785">
    <property type="entry name" value="Winged helix' DNA-binding domain"/>
    <property type="match status" value="1"/>
</dbReference>
<dbReference type="Pfam" id="PF00392">
    <property type="entry name" value="GntR"/>
    <property type="match status" value="1"/>
</dbReference>
<dbReference type="Pfam" id="PF07729">
    <property type="entry name" value="FCD"/>
    <property type="match status" value="1"/>
</dbReference>
<dbReference type="SMART" id="SM00345">
    <property type="entry name" value="HTH_GNTR"/>
    <property type="match status" value="1"/>
</dbReference>
<keyword evidence="2" id="KW-0238">DNA-binding</keyword>
<evidence type="ECO:0000256" key="2">
    <source>
        <dbReference type="ARBA" id="ARBA00023125"/>
    </source>
</evidence>
<organism evidence="5 6">
    <name type="scientific">Desulfotruncus arcticus DSM 17038</name>
    <dbReference type="NCBI Taxonomy" id="1121424"/>
    <lineage>
        <taxon>Bacteria</taxon>
        <taxon>Bacillati</taxon>
        <taxon>Bacillota</taxon>
        <taxon>Clostridia</taxon>
        <taxon>Eubacteriales</taxon>
        <taxon>Desulfallaceae</taxon>
        <taxon>Desulfotruncus</taxon>
    </lineage>
</organism>
<keyword evidence="6" id="KW-1185">Reference proteome</keyword>
<dbReference type="CDD" id="cd07377">
    <property type="entry name" value="WHTH_GntR"/>
    <property type="match status" value="1"/>
</dbReference>
<dbReference type="Gene3D" id="1.10.10.10">
    <property type="entry name" value="Winged helix-like DNA-binding domain superfamily/Winged helix DNA-binding domain"/>
    <property type="match status" value="1"/>
</dbReference>
<dbReference type="GO" id="GO:0003677">
    <property type="term" value="F:DNA binding"/>
    <property type="evidence" value="ECO:0007669"/>
    <property type="project" value="UniProtKB-KW"/>
</dbReference>
<dbReference type="PANTHER" id="PTHR43537:SF5">
    <property type="entry name" value="UXU OPERON TRANSCRIPTIONAL REGULATOR"/>
    <property type="match status" value="1"/>
</dbReference>
<dbReference type="PROSITE" id="PS50949">
    <property type="entry name" value="HTH_GNTR"/>
    <property type="match status" value="1"/>
</dbReference>